<accession>A0ACC0TW62</accession>
<protein>
    <submittedName>
        <fullName evidence="1">Uncharacterized protein</fullName>
    </submittedName>
</protein>
<reference evidence="1" key="1">
    <citation type="submission" date="2021-03" db="EMBL/GenBank/DDBJ databases">
        <title>Evolutionary priming and transition to the ectomycorrhizal habit in an iconic lineage of mushroom-forming fungi: is preadaptation a requirement?</title>
        <authorList>
            <consortium name="DOE Joint Genome Institute"/>
            <person name="Looney B.P."/>
            <person name="Miyauchi S."/>
            <person name="Morin E."/>
            <person name="Drula E."/>
            <person name="Courty P.E."/>
            <person name="Chicoki N."/>
            <person name="Fauchery L."/>
            <person name="Kohler A."/>
            <person name="Kuo A."/>
            <person name="LaButti K."/>
            <person name="Pangilinan J."/>
            <person name="Lipzen A."/>
            <person name="Riley R."/>
            <person name="Andreopoulos W."/>
            <person name="He G."/>
            <person name="Johnson J."/>
            <person name="Barry K.W."/>
            <person name="Grigoriev I.V."/>
            <person name="Nagy L."/>
            <person name="Hibbett D."/>
            <person name="Henrissat B."/>
            <person name="Matheny P.B."/>
            <person name="Labbe J."/>
            <person name="Martin A.F."/>
        </authorList>
    </citation>
    <scope>NUCLEOTIDE SEQUENCE</scope>
    <source>
        <strain evidence="1">BPL698</strain>
    </source>
</reference>
<comment type="caution">
    <text evidence="1">The sequence shown here is derived from an EMBL/GenBank/DDBJ whole genome shotgun (WGS) entry which is preliminary data.</text>
</comment>
<dbReference type="EMBL" id="JAGFNK010000388">
    <property type="protein sequence ID" value="KAI9451199.1"/>
    <property type="molecule type" value="Genomic_DNA"/>
</dbReference>
<name>A0ACC0TW62_9AGAM</name>
<keyword evidence="2" id="KW-1185">Reference proteome</keyword>
<evidence type="ECO:0000313" key="1">
    <source>
        <dbReference type="EMBL" id="KAI9451199.1"/>
    </source>
</evidence>
<gene>
    <name evidence="1" type="ORF">F5148DRAFT_1290303</name>
</gene>
<proteinExistence type="predicted"/>
<organism evidence="1 2">
    <name type="scientific">Russula earlei</name>
    <dbReference type="NCBI Taxonomy" id="71964"/>
    <lineage>
        <taxon>Eukaryota</taxon>
        <taxon>Fungi</taxon>
        <taxon>Dikarya</taxon>
        <taxon>Basidiomycota</taxon>
        <taxon>Agaricomycotina</taxon>
        <taxon>Agaricomycetes</taxon>
        <taxon>Russulales</taxon>
        <taxon>Russulaceae</taxon>
        <taxon>Russula</taxon>
    </lineage>
</organism>
<evidence type="ECO:0000313" key="2">
    <source>
        <dbReference type="Proteomes" id="UP001207468"/>
    </source>
</evidence>
<dbReference type="Proteomes" id="UP001207468">
    <property type="component" value="Unassembled WGS sequence"/>
</dbReference>
<sequence length="191" mass="20322">MKNSLKIGVVTLSLLAGITFTANAQTSNNSNSNRPGNIVLSAGPESGLPVSNLKDVYDWSIGGSIQGDFAIIKKSLYVTVNGAFNNFFASKDIDGAKDLRLVPVKAGLKFYAWKNLYVQGLAGVSFIANKDDIGADKSAVFAYSPQIGYLIPLGKGNFIDAGVKFESNTKFVESGSSESYLGVRVAYAFNL</sequence>